<evidence type="ECO:0000256" key="3">
    <source>
        <dbReference type="ARBA" id="ARBA00022692"/>
    </source>
</evidence>
<keyword evidence="11" id="KW-1185">Reference proteome</keyword>
<feature type="transmembrane region" description="Helical" evidence="7">
    <location>
        <begin position="53"/>
        <end position="71"/>
    </location>
</feature>
<feature type="transmembrane region" description="Helical" evidence="7">
    <location>
        <begin position="391"/>
        <end position="413"/>
    </location>
</feature>
<feature type="transmembrane region" description="Helical" evidence="7">
    <location>
        <begin position="91"/>
        <end position="116"/>
    </location>
</feature>
<evidence type="ECO:0000256" key="5">
    <source>
        <dbReference type="ARBA" id="ARBA00023136"/>
    </source>
</evidence>
<dbReference type="AlphaFoldDB" id="A0A2C6DSR2"/>
<feature type="transmembrane region" description="Helical" evidence="7">
    <location>
        <begin position="273"/>
        <end position="291"/>
    </location>
</feature>
<dbReference type="GO" id="GO:0022857">
    <property type="term" value="F:transmembrane transporter activity"/>
    <property type="evidence" value="ECO:0007669"/>
    <property type="project" value="InterPro"/>
</dbReference>
<dbReference type="SUPFAM" id="SSF103473">
    <property type="entry name" value="MFS general substrate transporter"/>
    <property type="match status" value="1"/>
</dbReference>
<dbReference type="InterPro" id="IPR011701">
    <property type="entry name" value="MFS"/>
</dbReference>
<feature type="transmembrane region" description="Helical" evidence="7">
    <location>
        <begin position="303"/>
        <end position="322"/>
    </location>
</feature>
<dbReference type="Proteomes" id="UP000373449">
    <property type="component" value="Unassembled WGS sequence"/>
</dbReference>
<dbReference type="PANTHER" id="PTHR11662:SF399">
    <property type="entry name" value="FI19708P1-RELATED"/>
    <property type="match status" value="1"/>
</dbReference>
<feature type="transmembrane region" description="Helical" evidence="7">
    <location>
        <begin position="362"/>
        <end position="385"/>
    </location>
</feature>
<dbReference type="EMBL" id="CAADJA010000002">
    <property type="protein sequence ID" value="VFS51936.1"/>
    <property type="molecule type" value="Genomic_DNA"/>
</dbReference>
<evidence type="ECO:0000256" key="1">
    <source>
        <dbReference type="ARBA" id="ARBA00004651"/>
    </source>
</evidence>
<evidence type="ECO:0000259" key="8">
    <source>
        <dbReference type="PROSITE" id="PS50850"/>
    </source>
</evidence>
<keyword evidence="5 7" id="KW-0472">Membrane</keyword>
<name>A0A2C6DSR2_9GAMM</name>
<dbReference type="InterPro" id="IPR036259">
    <property type="entry name" value="MFS_trans_sf"/>
</dbReference>
<evidence type="ECO:0000313" key="10">
    <source>
        <dbReference type="EMBL" id="VFS51936.1"/>
    </source>
</evidence>
<keyword evidence="4 7" id="KW-1133">Transmembrane helix</keyword>
<feature type="transmembrane region" description="Helical" evidence="7">
    <location>
        <begin position="150"/>
        <end position="169"/>
    </location>
</feature>
<feature type="domain" description="Major facilitator superfamily (MFS) profile" evidence="8">
    <location>
        <begin position="19"/>
        <end position="418"/>
    </location>
</feature>
<reference evidence="9" key="2">
    <citation type="submission" date="2017-09" db="EMBL/GenBank/DDBJ databases">
        <title>FDA dAtabase for Regulatory Grade micrObial Sequences (FDA-ARGOS): Supporting development and validation of Infectious Disease Dx tests.</title>
        <authorList>
            <person name="Minogue T."/>
            <person name="Wolcott M."/>
            <person name="Wasieloski L."/>
            <person name="Aguilar W."/>
            <person name="Moore D."/>
            <person name="Tallon L.J."/>
            <person name="Sadzewicz L."/>
            <person name="Ott S."/>
            <person name="Zhao X."/>
            <person name="Nagaraj S."/>
            <person name="Vavikolanu K."/>
            <person name="Aluvathingal J."/>
            <person name="Nadendla S."/>
            <person name="Sichtig H."/>
        </authorList>
    </citation>
    <scope>NUCLEOTIDE SEQUENCE</scope>
    <source>
        <strain evidence="9">FDAARGOS_387</strain>
    </source>
</reference>
<dbReference type="Proteomes" id="UP000224974">
    <property type="component" value="Unassembled WGS sequence"/>
</dbReference>
<accession>A0A2C6DSR2</accession>
<dbReference type="InterPro" id="IPR050382">
    <property type="entry name" value="MFS_Na/Anion_cotransporter"/>
</dbReference>
<dbReference type="InterPro" id="IPR000849">
    <property type="entry name" value="Sugar_P_transporter"/>
</dbReference>
<dbReference type="PANTHER" id="PTHR11662">
    <property type="entry name" value="SOLUTE CARRIER FAMILY 17"/>
    <property type="match status" value="1"/>
</dbReference>
<dbReference type="CDD" id="cd17319">
    <property type="entry name" value="MFS_ExuT_GudP_like"/>
    <property type="match status" value="1"/>
</dbReference>
<dbReference type="RefSeq" id="WP_051323579.1">
    <property type="nucleotide sequence ID" value="NZ_CAADJA010000002.1"/>
</dbReference>
<dbReference type="PROSITE" id="PS50850">
    <property type="entry name" value="MFS"/>
    <property type="match status" value="1"/>
</dbReference>
<dbReference type="GO" id="GO:0005886">
    <property type="term" value="C:plasma membrane"/>
    <property type="evidence" value="ECO:0007669"/>
    <property type="project" value="UniProtKB-SubCell"/>
</dbReference>
<reference evidence="10 12" key="3">
    <citation type="submission" date="2019-03" db="EMBL/GenBank/DDBJ databases">
        <authorList>
            <consortium name="Pathogen Informatics"/>
        </authorList>
    </citation>
    <scope>NUCLEOTIDE SEQUENCE [LARGE SCALE GENOMIC DNA]</scope>
    <source>
        <strain evidence="10 12">NCTC12282</strain>
    </source>
</reference>
<organism evidence="9 11">
    <name type="scientific">Budvicia aquatica</name>
    <dbReference type="NCBI Taxonomy" id="82979"/>
    <lineage>
        <taxon>Bacteria</taxon>
        <taxon>Pseudomonadati</taxon>
        <taxon>Pseudomonadota</taxon>
        <taxon>Gammaproteobacteria</taxon>
        <taxon>Enterobacterales</taxon>
        <taxon>Budviciaceae</taxon>
        <taxon>Budvicia</taxon>
    </lineage>
</organism>
<comment type="similarity">
    <text evidence="6">Belongs to the major facilitator superfamily. Phthalate permease family.</text>
</comment>
<dbReference type="Pfam" id="PF07690">
    <property type="entry name" value="MFS_1"/>
    <property type="match status" value="1"/>
</dbReference>
<feature type="transmembrane region" description="Helical" evidence="7">
    <location>
        <begin position="328"/>
        <end position="350"/>
    </location>
</feature>
<evidence type="ECO:0000256" key="7">
    <source>
        <dbReference type="SAM" id="Phobius"/>
    </source>
</evidence>
<evidence type="ECO:0000256" key="4">
    <source>
        <dbReference type="ARBA" id="ARBA00022989"/>
    </source>
</evidence>
<feature type="transmembrane region" description="Helical" evidence="7">
    <location>
        <begin position="235"/>
        <end position="253"/>
    </location>
</feature>
<dbReference type="InterPro" id="IPR020846">
    <property type="entry name" value="MFS_dom"/>
</dbReference>
<keyword evidence="3 7" id="KW-0812">Transmembrane</keyword>
<evidence type="ECO:0000256" key="6">
    <source>
        <dbReference type="ARBA" id="ARBA00038514"/>
    </source>
</evidence>
<comment type="subcellular location">
    <subcellularLocation>
        <location evidence="1">Cell membrane</location>
        <topology evidence="1">Multi-pass membrane protein</topology>
    </subcellularLocation>
</comment>
<protein>
    <submittedName>
        <fullName evidence="10">D-galactarate permease</fullName>
    </submittedName>
    <submittedName>
        <fullName evidence="9">MFS transporter</fullName>
    </submittedName>
</protein>
<proteinExistence type="inferred from homology"/>
<dbReference type="PIRSF" id="PIRSF002808">
    <property type="entry name" value="Hexose_phosphate_transp"/>
    <property type="match status" value="1"/>
</dbReference>
<evidence type="ECO:0000313" key="11">
    <source>
        <dbReference type="Proteomes" id="UP000224974"/>
    </source>
</evidence>
<keyword evidence="2" id="KW-1003">Cell membrane</keyword>
<evidence type="ECO:0000313" key="12">
    <source>
        <dbReference type="Proteomes" id="UP000373449"/>
    </source>
</evidence>
<gene>
    <name evidence="10" type="primary">garP_7</name>
    <name evidence="9" type="ORF">CRN84_20310</name>
    <name evidence="10" type="ORF">NCTC12282_05580</name>
</gene>
<evidence type="ECO:0000313" key="9">
    <source>
        <dbReference type="EMBL" id="PHI31515.1"/>
    </source>
</evidence>
<feature type="transmembrane region" description="Helical" evidence="7">
    <location>
        <begin position="15"/>
        <end position="32"/>
    </location>
</feature>
<sequence length="431" mass="47129">MSNSEASNYIPKWKSRYTVLGLIWLAWMLSYLDRMVMNISLPFIGQDLGVDKGTQGLIISSFFVGYALFQIPGGYLADKFGPRISMAIAILWWSAFTTLTGVISSLGMLLLVRVLFGIGEGAFPSGSWKTIATYFPSKERGRATAIQSSVGTLGPALASIVAASIIAHFGWRHVFVVLGIPGILITFGIYYFCRNNPKDSPGISQHEIQELENDKKNTVESKGAISISGLFRSTIVWQLTGIWFLFNLTFWGFTSWLPSYLMESRGLSLTSTGYVSAVPFLFGTVGGLFGGYISDRFKQGRSWIYAVAAIISATLLYLTFSVENLTYAIIYQCFSMLFMFFSVGIFWGLLMDSINPKVMGTASGIVNVGAQLAGVIAPPVMGFLIDVSDGNYSTAFIFIIISLALSALVALTINIKKTDDIPMITKEDSSL</sequence>
<feature type="transmembrane region" description="Helical" evidence="7">
    <location>
        <begin position="175"/>
        <end position="193"/>
    </location>
</feature>
<dbReference type="Gene3D" id="1.20.1250.20">
    <property type="entry name" value="MFS general substrate transporter like domains"/>
    <property type="match status" value="2"/>
</dbReference>
<evidence type="ECO:0000256" key="2">
    <source>
        <dbReference type="ARBA" id="ARBA00022475"/>
    </source>
</evidence>
<dbReference type="EMBL" id="PDDX01000001">
    <property type="protein sequence ID" value="PHI31515.1"/>
    <property type="molecule type" value="Genomic_DNA"/>
</dbReference>
<dbReference type="OrthoDB" id="4474610at2"/>
<reference evidence="11" key="1">
    <citation type="submission" date="2017-09" db="EMBL/GenBank/DDBJ databases">
        <title>FDA dAtabase for Regulatory Grade micrObial Sequences (FDA-ARGOS): Supporting development and validation of Infectious Disease Dx tests.</title>
        <authorList>
            <person name="Minogue T."/>
            <person name="Wolcott M."/>
            <person name="Wasieloski L."/>
            <person name="Aguilar W."/>
            <person name="Moore D."/>
            <person name="Tallon L."/>
            <person name="Sadzewicz L."/>
            <person name="Ott S."/>
            <person name="Zhao X."/>
            <person name="Nagaraj S."/>
            <person name="Vavikolanu K."/>
            <person name="Aluvathingal J."/>
            <person name="Nadendla S."/>
            <person name="Sichtig H."/>
        </authorList>
    </citation>
    <scope>NUCLEOTIDE SEQUENCE [LARGE SCALE GENOMIC DNA]</scope>
    <source>
        <strain evidence="11">FDAARGOS_387</strain>
    </source>
</reference>